<dbReference type="EMBL" id="VSRQ01000005">
    <property type="protein sequence ID" value="TYK46709.1"/>
    <property type="molecule type" value="Genomic_DNA"/>
</dbReference>
<dbReference type="GO" id="GO:0005524">
    <property type="term" value="F:ATP binding"/>
    <property type="evidence" value="ECO:0007669"/>
    <property type="project" value="InterPro"/>
</dbReference>
<proteinExistence type="predicted"/>
<name>A0A5D3FF34_9ACTN</name>
<dbReference type="GO" id="GO:0016887">
    <property type="term" value="F:ATP hydrolysis activity"/>
    <property type="evidence" value="ECO:0007669"/>
    <property type="project" value="InterPro"/>
</dbReference>
<keyword evidence="4" id="KW-1185">Reference proteome</keyword>
<dbReference type="Pfam" id="PF07728">
    <property type="entry name" value="AAA_5"/>
    <property type="match status" value="1"/>
</dbReference>
<dbReference type="InterPro" id="IPR003593">
    <property type="entry name" value="AAA+_ATPase"/>
</dbReference>
<dbReference type="Proteomes" id="UP000323505">
    <property type="component" value="Unassembled WGS sequence"/>
</dbReference>
<dbReference type="RefSeq" id="WP_148762510.1">
    <property type="nucleotide sequence ID" value="NZ_VSRQ01000005.1"/>
</dbReference>
<sequence length="344" mass="37279">MTAETAGTGLQAHHIYRGTGVPHDGIERLPPPPPWRDFGNWGTLADGPRPPLNPPPEPFDVGTSLQRARSYKPDASVVDVVNAALILRRPLLVTGLPGTGKSTLAYSIAYELKLGPVLYWPITRSSVLRNGLYEYDAIGRLQETNIAASGGTRPADIGSFIRLGPLGTALLPARFPRVLLIDQLDQSDFDLPHELLSVMEEGEFQIPELMRIAGAEPAATVLTSDGRRAVVPDGRVRCHAFPMIVITSNGEREFPPGFLRRCLRLGIAPPGLLQLVDIVTAHLGPDMTARSGELIESFLQNRTRGDVGVDQLLNAIYLATSWDGPDARRLADALLRTTEADGPE</sequence>
<dbReference type="AlphaFoldDB" id="A0A5D3FF34"/>
<reference evidence="3 4" key="1">
    <citation type="submission" date="2019-08" db="EMBL/GenBank/DDBJ databases">
        <title>Actinomadura sp. nov. CYP1-5 isolated from mountain soil.</title>
        <authorList>
            <person name="Songsumanus A."/>
            <person name="Kuncharoen N."/>
            <person name="Kudo T."/>
            <person name="Yuki M."/>
            <person name="Igarashi Y."/>
            <person name="Tanasupawat S."/>
        </authorList>
    </citation>
    <scope>NUCLEOTIDE SEQUENCE [LARGE SCALE GENOMIC DNA]</scope>
    <source>
        <strain evidence="3 4">CYP1-5</strain>
    </source>
</reference>
<evidence type="ECO:0000313" key="4">
    <source>
        <dbReference type="Proteomes" id="UP000323505"/>
    </source>
</evidence>
<dbReference type="InterPro" id="IPR011704">
    <property type="entry name" value="ATPase_dyneun-rel_AAA"/>
</dbReference>
<dbReference type="SMART" id="SM00382">
    <property type="entry name" value="AAA"/>
    <property type="match status" value="1"/>
</dbReference>
<dbReference type="SUPFAM" id="SSF52540">
    <property type="entry name" value="P-loop containing nucleoside triphosphate hydrolases"/>
    <property type="match status" value="1"/>
</dbReference>
<dbReference type="InterPro" id="IPR027417">
    <property type="entry name" value="P-loop_NTPase"/>
</dbReference>
<dbReference type="Gene3D" id="3.40.50.300">
    <property type="entry name" value="P-loop containing nucleotide triphosphate hydrolases"/>
    <property type="match status" value="1"/>
</dbReference>
<gene>
    <name evidence="3" type="ORF">FXF68_22930</name>
</gene>
<organism evidence="3 4">
    <name type="scientific">Actinomadura decatromicini</name>
    <dbReference type="NCBI Taxonomy" id="2604572"/>
    <lineage>
        <taxon>Bacteria</taxon>
        <taxon>Bacillati</taxon>
        <taxon>Actinomycetota</taxon>
        <taxon>Actinomycetes</taxon>
        <taxon>Streptosporangiales</taxon>
        <taxon>Thermomonosporaceae</taxon>
        <taxon>Actinomadura</taxon>
    </lineage>
</organism>
<accession>A0A5D3FF34</accession>
<evidence type="ECO:0000256" key="1">
    <source>
        <dbReference type="SAM" id="MobiDB-lite"/>
    </source>
</evidence>
<comment type="caution">
    <text evidence="3">The sequence shown here is derived from an EMBL/GenBank/DDBJ whole genome shotgun (WGS) entry which is preliminary data.</text>
</comment>
<feature type="domain" description="AAA+ ATPase" evidence="2">
    <location>
        <begin position="87"/>
        <end position="273"/>
    </location>
</feature>
<evidence type="ECO:0000259" key="2">
    <source>
        <dbReference type="SMART" id="SM00382"/>
    </source>
</evidence>
<feature type="region of interest" description="Disordered" evidence="1">
    <location>
        <begin position="1"/>
        <end position="32"/>
    </location>
</feature>
<protein>
    <submittedName>
        <fullName evidence="3">AAA domain-containing protein</fullName>
    </submittedName>
</protein>
<evidence type="ECO:0000313" key="3">
    <source>
        <dbReference type="EMBL" id="TYK46709.1"/>
    </source>
</evidence>